<dbReference type="AlphaFoldDB" id="A0A2W2B5R7"/>
<dbReference type="CDD" id="cd16913">
    <property type="entry name" value="YkuD_like"/>
    <property type="match status" value="1"/>
</dbReference>
<proteinExistence type="inferred from homology"/>
<dbReference type="Gene3D" id="2.40.440.10">
    <property type="entry name" value="L,D-transpeptidase catalytic domain-like"/>
    <property type="match status" value="1"/>
</dbReference>
<evidence type="ECO:0000313" key="10">
    <source>
        <dbReference type="EMBL" id="PZF75468.1"/>
    </source>
</evidence>
<evidence type="ECO:0000256" key="6">
    <source>
        <dbReference type="ARBA" id="ARBA00023316"/>
    </source>
</evidence>
<dbReference type="UniPathway" id="UPA00219"/>
<comment type="pathway">
    <text evidence="1 7">Cell wall biogenesis; peptidoglycan biosynthesis.</text>
</comment>
<evidence type="ECO:0000256" key="3">
    <source>
        <dbReference type="ARBA" id="ARBA00022679"/>
    </source>
</evidence>
<feature type="domain" description="L,D-TPase catalytic" evidence="9">
    <location>
        <begin position="34"/>
        <end position="149"/>
    </location>
</feature>
<keyword evidence="8" id="KW-0732">Signal</keyword>
<evidence type="ECO:0000259" key="9">
    <source>
        <dbReference type="PROSITE" id="PS52029"/>
    </source>
</evidence>
<evidence type="ECO:0000256" key="5">
    <source>
        <dbReference type="ARBA" id="ARBA00022984"/>
    </source>
</evidence>
<comment type="caution">
    <text evidence="10">The sequence shown here is derived from an EMBL/GenBank/DDBJ whole genome shotgun (WGS) entry which is preliminary data.</text>
</comment>
<dbReference type="PROSITE" id="PS52029">
    <property type="entry name" value="LD_TPASE"/>
    <property type="match status" value="1"/>
</dbReference>
<reference evidence="11" key="1">
    <citation type="submission" date="2018-06" db="EMBL/GenBank/DDBJ databases">
        <title>Aestuariibacter litoralis strain KCTC 52945T.</title>
        <authorList>
            <person name="Li X."/>
            <person name="Salam N."/>
            <person name="Li J.-L."/>
            <person name="Chen Y.-M."/>
            <person name="Yang Z.-W."/>
            <person name="Zhang L.-Y."/>
            <person name="Han M.-X."/>
            <person name="Xiao M."/>
            <person name="Li W.-J."/>
        </authorList>
    </citation>
    <scope>NUCLEOTIDE SEQUENCE [LARGE SCALE GENOMIC DNA]</scope>
    <source>
        <strain evidence="11">KCTC 52945</strain>
    </source>
</reference>
<dbReference type="GO" id="GO:0071972">
    <property type="term" value="F:peptidoglycan L,D-transpeptidase activity"/>
    <property type="evidence" value="ECO:0007669"/>
    <property type="project" value="TreeGrafter"/>
</dbReference>
<feature type="chain" id="PRO_5015980408" evidence="8">
    <location>
        <begin position="20"/>
        <end position="150"/>
    </location>
</feature>
<dbReference type="PANTHER" id="PTHR30582">
    <property type="entry name" value="L,D-TRANSPEPTIDASE"/>
    <property type="match status" value="1"/>
</dbReference>
<evidence type="ECO:0000256" key="8">
    <source>
        <dbReference type="SAM" id="SignalP"/>
    </source>
</evidence>
<dbReference type="GO" id="GO:0005576">
    <property type="term" value="C:extracellular region"/>
    <property type="evidence" value="ECO:0007669"/>
    <property type="project" value="TreeGrafter"/>
</dbReference>
<feature type="signal peptide" evidence="8">
    <location>
        <begin position="1"/>
        <end position="19"/>
    </location>
</feature>
<keyword evidence="5 7" id="KW-0573">Peptidoglycan synthesis</keyword>
<dbReference type="InterPro" id="IPR038063">
    <property type="entry name" value="Transpep_catalytic_dom"/>
</dbReference>
<dbReference type="GO" id="GO:0018104">
    <property type="term" value="P:peptidoglycan-protein cross-linking"/>
    <property type="evidence" value="ECO:0007669"/>
    <property type="project" value="TreeGrafter"/>
</dbReference>
<dbReference type="SUPFAM" id="SSF141523">
    <property type="entry name" value="L,D-transpeptidase catalytic domain-like"/>
    <property type="match status" value="1"/>
</dbReference>
<dbReference type="GO" id="GO:0071555">
    <property type="term" value="P:cell wall organization"/>
    <property type="evidence" value="ECO:0007669"/>
    <property type="project" value="UniProtKB-UniRule"/>
</dbReference>
<keyword evidence="3" id="KW-0808">Transferase</keyword>
<dbReference type="EMBL" id="QKVK01000010">
    <property type="protein sequence ID" value="PZF75468.1"/>
    <property type="molecule type" value="Genomic_DNA"/>
</dbReference>
<feature type="active site" description="Nucleophile" evidence="7">
    <location>
        <position position="121"/>
    </location>
</feature>
<dbReference type="Pfam" id="PF03734">
    <property type="entry name" value="YkuD"/>
    <property type="match status" value="1"/>
</dbReference>
<sequence length="150" mass="16736">MKKLLALFVGLIMLAGASAGIEGATAKTKPAPEVEILVDISNQTMTVDVNGWTYGRWKVSTARDGYYTPRGSWRPFMLKKMHYSRKYDNSPMPNSIFFLGGYAIHATYYINQLGRPASHGCIRLHPQNAAKLYSLVQKHGLKSTRITISN</sequence>
<evidence type="ECO:0000256" key="4">
    <source>
        <dbReference type="ARBA" id="ARBA00022960"/>
    </source>
</evidence>
<gene>
    <name evidence="10" type="ORF">DK847_18295</name>
</gene>
<name>A0A2W2B5R7_9HYPH</name>
<dbReference type="Proteomes" id="UP000248795">
    <property type="component" value="Unassembled WGS sequence"/>
</dbReference>
<feature type="active site" description="Proton donor/acceptor" evidence="7">
    <location>
        <position position="105"/>
    </location>
</feature>
<keyword evidence="11" id="KW-1185">Reference proteome</keyword>
<evidence type="ECO:0000256" key="7">
    <source>
        <dbReference type="PROSITE-ProRule" id="PRU01373"/>
    </source>
</evidence>
<dbReference type="InterPro" id="IPR050979">
    <property type="entry name" value="LD-transpeptidase"/>
</dbReference>
<keyword evidence="4 7" id="KW-0133">Cell shape</keyword>
<evidence type="ECO:0000313" key="11">
    <source>
        <dbReference type="Proteomes" id="UP000248795"/>
    </source>
</evidence>
<comment type="similarity">
    <text evidence="2">Belongs to the YkuD family.</text>
</comment>
<dbReference type="InterPro" id="IPR005490">
    <property type="entry name" value="LD_TPept_cat_dom"/>
</dbReference>
<dbReference type="GO" id="GO:0008360">
    <property type="term" value="P:regulation of cell shape"/>
    <property type="evidence" value="ECO:0007669"/>
    <property type="project" value="UniProtKB-UniRule"/>
</dbReference>
<dbReference type="PANTHER" id="PTHR30582:SF2">
    <property type="entry name" value="L,D-TRANSPEPTIDASE YCIB-RELATED"/>
    <property type="match status" value="1"/>
</dbReference>
<dbReference type="GO" id="GO:0016740">
    <property type="term" value="F:transferase activity"/>
    <property type="evidence" value="ECO:0007669"/>
    <property type="project" value="UniProtKB-KW"/>
</dbReference>
<protein>
    <submittedName>
        <fullName evidence="10">L,D-transpeptidase</fullName>
    </submittedName>
</protein>
<accession>A0A2W2B5R7</accession>
<evidence type="ECO:0000256" key="1">
    <source>
        <dbReference type="ARBA" id="ARBA00004752"/>
    </source>
</evidence>
<dbReference type="RefSeq" id="WP_111199988.1">
    <property type="nucleotide sequence ID" value="NZ_QKVK01000010.1"/>
</dbReference>
<keyword evidence="6 7" id="KW-0961">Cell wall biogenesis/degradation</keyword>
<organism evidence="10 11">
    <name type="scientific">Aestuariivirga litoralis</name>
    <dbReference type="NCBI Taxonomy" id="2650924"/>
    <lineage>
        <taxon>Bacteria</taxon>
        <taxon>Pseudomonadati</taxon>
        <taxon>Pseudomonadota</taxon>
        <taxon>Alphaproteobacteria</taxon>
        <taxon>Hyphomicrobiales</taxon>
        <taxon>Aestuariivirgaceae</taxon>
        <taxon>Aestuariivirga</taxon>
    </lineage>
</organism>
<evidence type="ECO:0000256" key="2">
    <source>
        <dbReference type="ARBA" id="ARBA00005992"/>
    </source>
</evidence>